<dbReference type="InterPro" id="IPR050904">
    <property type="entry name" value="Adhesion/Biosynth-related"/>
</dbReference>
<feature type="chain" id="PRO_5036062105" evidence="4">
    <location>
        <begin position="22"/>
        <end position="891"/>
    </location>
</feature>
<feature type="signal peptide" evidence="4">
    <location>
        <begin position="1"/>
        <end position="21"/>
    </location>
</feature>
<feature type="domain" description="FAS1" evidence="5">
    <location>
        <begin position="430"/>
        <end position="580"/>
    </location>
</feature>
<evidence type="ECO:0000256" key="1">
    <source>
        <dbReference type="ARBA" id="ARBA00022729"/>
    </source>
</evidence>
<dbReference type="PANTHER" id="PTHR10900">
    <property type="entry name" value="PERIOSTIN-RELATED"/>
    <property type="match status" value="1"/>
</dbReference>
<evidence type="ECO:0000256" key="4">
    <source>
        <dbReference type="SAM" id="SignalP"/>
    </source>
</evidence>
<proteinExistence type="predicted"/>
<dbReference type="PROSITE" id="PS51041">
    <property type="entry name" value="EMI"/>
    <property type="match status" value="1"/>
</dbReference>
<feature type="domain" description="FAS1" evidence="5">
    <location>
        <begin position="265"/>
        <end position="426"/>
    </location>
</feature>
<evidence type="ECO:0000259" key="6">
    <source>
        <dbReference type="PROSITE" id="PS51041"/>
    </source>
</evidence>
<name>A0A336KVQ9_CULSO</name>
<dbReference type="SUPFAM" id="SSF82153">
    <property type="entry name" value="FAS1 domain"/>
    <property type="match status" value="4"/>
</dbReference>
<dbReference type="InterPro" id="IPR000782">
    <property type="entry name" value="FAS1_domain"/>
</dbReference>
<dbReference type="AlphaFoldDB" id="A0A336KVQ9"/>
<dbReference type="GO" id="GO:0007155">
    <property type="term" value="P:cell adhesion"/>
    <property type="evidence" value="ECO:0007669"/>
    <property type="project" value="TreeGrafter"/>
</dbReference>
<evidence type="ECO:0000256" key="3">
    <source>
        <dbReference type="SAM" id="MobiDB-lite"/>
    </source>
</evidence>
<organism evidence="7">
    <name type="scientific">Culicoides sonorensis</name>
    <name type="common">Biting midge</name>
    <dbReference type="NCBI Taxonomy" id="179676"/>
    <lineage>
        <taxon>Eukaryota</taxon>
        <taxon>Metazoa</taxon>
        <taxon>Ecdysozoa</taxon>
        <taxon>Arthropoda</taxon>
        <taxon>Hexapoda</taxon>
        <taxon>Insecta</taxon>
        <taxon>Pterygota</taxon>
        <taxon>Neoptera</taxon>
        <taxon>Endopterygota</taxon>
        <taxon>Diptera</taxon>
        <taxon>Nematocera</taxon>
        <taxon>Chironomoidea</taxon>
        <taxon>Ceratopogonidae</taxon>
        <taxon>Ceratopogoninae</taxon>
        <taxon>Culicoides</taxon>
        <taxon>Monoculicoides</taxon>
    </lineage>
</organism>
<sequence>MRVHPSIILILCALALHSSYAFNPFGPNFSSFGPIRRMTPHDLFRISESDSGSDEDLWPFAPFPPSVNSREKIDTSISAEDDELVKSTLGRDTEPLDLDFVKGPIMNPDDPGLGKVPETTSSHESKPDFSAEAHFPGHTNIFSHQFGNIFGNNFFNSFPGLGFFDLPRYEPWWKGPNVCKTREEDIEDEENEAETREVEVTTEKNDHIFQGFHLNVESCAEKSNKYQCTKVTNQGGKKRTFKITYKCCAGYGRRRTTENPNRNCVKLDLAPLENTIEKLGAKEFMRSAKKGAVLEEMDGMTVFAPIDESFTEFSERMFENNLVVVPLSKRERRDTEMSGTEDNGVNSRDLVHAHMVKGIIDIEDIENEQILTSEFNNSTIRLNIFPRPPSEREHEFPYQYTANCVPIVKPNQLASNGMVHMIKGVLMPPEKTVMEMLKERPDMAVFVTVLERTKLDKMLMDPEKHVTVFAPTDSAFEKLDPQLRKKLKEGRGCATNILRNHILDLTFCSSAVADDAKTSAYNLLGERIELEYSDDVPEATENEIADLTNKKFIMINKKSRMTETDLMGTNGVIHIIDSMLPTESAQTISTTLEQNNATKMNELLEAGNLRDYVDDSMDVTFLAPTDKAFETSETGKFWLKKLEENPSELKNNMELKEFVDYHMLRKMVKTCDLSDGMAKTRTDRDVRVNLYSTNFPFMHIMNRATVNCARLVHFDEDSCGSVVHQIDKVLEAPKNNLLQQLESNEKYSSFLNLIRETNLTSLLEDESKSFTLLVPTDETFKEVEEYLSEIKSNEDQVEFLVKSHIIPEVMCCAGITQSQWPFVRSVEALSHANLRLDRDRRPKIQNAGITKCDNMATNGIIHEVNDLIAIQQQRRPQHEPDHHTFRHDFFF</sequence>
<feature type="region of interest" description="Disordered" evidence="3">
    <location>
        <begin position="100"/>
        <end position="128"/>
    </location>
</feature>
<dbReference type="VEuPathDB" id="VectorBase:CSON015538"/>
<dbReference type="InterPro" id="IPR011489">
    <property type="entry name" value="EMI_domain"/>
</dbReference>
<reference evidence="8" key="2">
    <citation type="submission" date="2018-07" db="EMBL/GenBank/DDBJ databases">
        <authorList>
            <person name="Quirk P.G."/>
            <person name="Krulwich T.A."/>
        </authorList>
    </citation>
    <scope>NUCLEOTIDE SEQUENCE</scope>
</reference>
<dbReference type="OMA" id="IRINEFY"/>
<feature type="domain" description="FAS1" evidence="5">
    <location>
        <begin position="584"/>
        <end position="730"/>
    </location>
</feature>
<keyword evidence="2" id="KW-1015">Disulfide bond</keyword>
<evidence type="ECO:0000259" key="5">
    <source>
        <dbReference type="PROSITE" id="PS50213"/>
    </source>
</evidence>
<dbReference type="PANTHER" id="PTHR10900:SF77">
    <property type="entry name" value="FI19380P1"/>
    <property type="match status" value="1"/>
</dbReference>
<dbReference type="PROSITE" id="PS50213">
    <property type="entry name" value="FAS1"/>
    <property type="match status" value="4"/>
</dbReference>
<feature type="domain" description="FAS1" evidence="5">
    <location>
        <begin position="734"/>
        <end position="868"/>
    </location>
</feature>
<evidence type="ECO:0000256" key="2">
    <source>
        <dbReference type="ARBA" id="ARBA00023157"/>
    </source>
</evidence>
<protein>
    <submittedName>
        <fullName evidence="7">CSON015538 protein</fullName>
    </submittedName>
</protein>
<dbReference type="FunFam" id="2.30.180.10:FF:000023">
    <property type="entry name" value="periostin isoform X2"/>
    <property type="match status" value="1"/>
</dbReference>
<feature type="domain" description="EMI" evidence="6">
    <location>
        <begin position="175"/>
        <end position="266"/>
    </location>
</feature>
<dbReference type="Pfam" id="PF02469">
    <property type="entry name" value="Fasciclin"/>
    <property type="match status" value="4"/>
</dbReference>
<dbReference type="EMBL" id="UFQS01000994">
    <property type="protein sequence ID" value="SSX08325.1"/>
    <property type="molecule type" value="Genomic_DNA"/>
</dbReference>
<keyword evidence="1 4" id="KW-0732">Signal</keyword>
<evidence type="ECO:0000313" key="8">
    <source>
        <dbReference type="EMBL" id="SSX28348.1"/>
    </source>
</evidence>
<dbReference type="SMART" id="SM00554">
    <property type="entry name" value="FAS1"/>
    <property type="match status" value="4"/>
</dbReference>
<dbReference type="GO" id="GO:0005615">
    <property type="term" value="C:extracellular space"/>
    <property type="evidence" value="ECO:0007669"/>
    <property type="project" value="TreeGrafter"/>
</dbReference>
<reference evidence="7" key="1">
    <citation type="submission" date="2018-04" db="EMBL/GenBank/DDBJ databases">
        <authorList>
            <person name="Go L.Y."/>
            <person name="Mitchell J.A."/>
        </authorList>
    </citation>
    <scope>NUCLEOTIDE SEQUENCE</scope>
    <source>
        <tissue evidence="7">Whole organism</tissue>
    </source>
</reference>
<dbReference type="InterPro" id="IPR036378">
    <property type="entry name" value="FAS1_dom_sf"/>
</dbReference>
<gene>
    <name evidence="7" type="primary">CSON015538</name>
</gene>
<accession>A0A336KVQ9</accession>
<dbReference type="GO" id="GO:0030198">
    <property type="term" value="P:extracellular matrix organization"/>
    <property type="evidence" value="ECO:0007669"/>
    <property type="project" value="TreeGrafter"/>
</dbReference>
<dbReference type="EMBL" id="UFQT01000994">
    <property type="protein sequence ID" value="SSX28348.1"/>
    <property type="molecule type" value="Genomic_DNA"/>
</dbReference>
<dbReference type="Gene3D" id="2.30.180.10">
    <property type="entry name" value="FAS1 domain"/>
    <property type="match status" value="4"/>
</dbReference>
<dbReference type="GO" id="GO:0050839">
    <property type="term" value="F:cell adhesion molecule binding"/>
    <property type="evidence" value="ECO:0007669"/>
    <property type="project" value="TreeGrafter"/>
</dbReference>
<evidence type="ECO:0000313" key="7">
    <source>
        <dbReference type="EMBL" id="SSX08325.1"/>
    </source>
</evidence>
<dbReference type="GO" id="GO:0031012">
    <property type="term" value="C:extracellular matrix"/>
    <property type="evidence" value="ECO:0007669"/>
    <property type="project" value="TreeGrafter"/>
</dbReference>